<sequence>MNFKLSFSFIIYQLYIIFIILPHFSIAVGGMAEMKALTGDAPYMGTGNHEQAPEYFGDALMRQYDSNPAYSYYYNNNGYFGPSR</sequence>
<name>A0A8S9ZJY5_9BILA</name>
<evidence type="ECO:0000256" key="1">
    <source>
        <dbReference type="SAM" id="Phobius"/>
    </source>
</evidence>
<keyword evidence="1" id="KW-0472">Membrane</keyword>
<keyword evidence="1" id="KW-0812">Transmembrane</keyword>
<evidence type="ECO:0000313" key="3">
    <source>
        <dbReference type="Proteomes" id="UP000605970"/>
    </source>
</evidence>
<dbReference type="Proteomes" id="UP000605970">
    <property type="component" value="Unassembled WGS sequence"/>
</dbReference>
<comment type="caution">
    <text evidence="2">The sequence shown here is derived from an EMBL/GenBank/DDBJ whole genome shotgun (WGS) entry which is preliminary data.</text>
</comment>
<dbReference type="EMBL" id="JABEBT010000073">
    <property type="protein sequence ID" value="KAF7633582.1"/>
    <property type="molecule type" value="Genomic_DNA"/>
</dbReference>
<dbReference type="AlphaFoldDB" id="A0A8S9ZJY5"/>
<reference evidence="2" key="1">
    <citation type="journal article" date="2020" name="Ecol. Evol.">
        <title>Genome structure and content of the rice root-knot nematode (Meloidogyne graminicola).</title>
        <authorList>
            <person name="Phan N.T."/>
            <person name="Danchin E.G.J."/>
            <person name="Klopp C."/>
            <person name="Perfus-Barbeoch L."/>
            <person name="Kozlowski D.K."/>
            <person name="Koutsovoulos G.D."/>
            <person name="Lopez-Roques C."/>
            <person name="Bouchez O."/>
            <person name="Zahm M."/>
            <person name="Besnard G."/>
            <person name="Bellafiore S."/>
        </authorList>
    </citation>
    <scope>NUCLEOTIDE SEQUENCE</scope>
    <source>
        <strain evidence="2">VN-18</strain>
    </source>
</reference>
<accession>A0A8S9ZJY5</accession>
<keyword evidence="1" id="KW-1133">Transmembrane helix</keyword>
<organism evidence="2 3">
    <name type="scientific">Meloidogyne graminicola</name>
    <dbReference type="NCBI Taxonomy" id="189291"/>
    <lineage>
        <taxon>Eukaryota</taxon>
        <taxon>Metazoa</taxon>
        <taxon>Ecdysozoa</taxon>
        <taxon>Nematoda</taxon>
        <taxon>Chromadorea</taxon>
        <taxon>Rhabditida</taxon>
        <taxon>Tylenchina</taxon>
        <taxon>Tylenchomorpha</taxon>
        <taxon>Tylenchoidea</taxon>
        <taxon>Meloidogynidae</taxon>
        <taxon>Meloidogyninae</taxon>
        <taxon>Meloidogyne</taxon>
    </lineage>
</organism>
<proteinExistence type="predicted"/>
<gene>
    <name evidence="2" type="ORF">Mgra_00006990</name>
</gene>
<keyword evidence="3" id="KW-1185">Reference proteome</keyword>
<evidence type="ECO:0000313" key="2">
    <source>
        <dbReference type="EMBL" id="KAF7633582.1"/>
    </source>
</evidence>
<feature type="transmembrane region" description="Helical" evidence="1">
    <location>
        <begin position="6"/>
        <end position="28"/>
    </location>
</feature>
<protein>
    <submittedName>
        <fullName evidence="2">Uncharacterized protein</fullName>
    </submittedName>
</protein>
<dbReference type="OrthoDB" id="5858822at2759"/>